<dbReference type="FunFam" id="3.30.860.10:FF:000002">
    <property type="entry name" value="40S ribosomal protein S15"/>
    <property type="match status" value="1"/>
</dbReference>
<dbReference type="Pfam" id="PF00203">
    <property type="entry name" value="Ribosomal_S19"/>
    <property type="match status" value="1"/>
</dbReference>
<evidence type="ECO:0000256" key="1">
    <source>
        <dbReference type="ARBA" id="ARBA00007345"/>
    </source>
</evidence>
<evidence type="ECO:0000313" key="6">
    <source>
        <dbReference type="Proteomes" id="UP000015453"/>
    </source>
</evidence>
<dbReference type="NCBIfam" id="NF003121">
    <property type="entry name" value="PRK04038.1"/>
    <property type="match status" value="1"/>
</dbReference>
<dbReference type="GO" id="GO:0000028">
    <property type="term" value="P:ribosomal small subunit assembly"/>
    <property type="evidence" value="ECO:0007669"/>
    <property type="project" value="TreeGrafter"/>
</dbReference>
<dbReference type="EMBL" id="AUSU01006295">
    <property type="protein sequence ID" value="EPS62228.1"/>
    <property type="molecule type" value="Genomic_DNA"/>
</dbReference>
<keyword evidence="6" id="KW-1185">Reference proteome</keyword>
<dbReference type="GO" id="GO:0022627">
    <property type="term" value="C:cytosolic small ribosomal subunit"/>
    <property type="evidence" value="ECO:0007669"/>
    <property type="project" value="TreeGrafter"/>
</dbReference>
<dbReference type="PRINTS" id="PR00975">
    <property type="entry name" value="RIBOSOMALS19"/>
</dbReference>
<comment type="caution">
    <text evidence="5">The sequence shown here is derived from an EMBL/GenBank/DDBJ whole genome shotgun (WGS) entry which is preliminary data.</text>
</comment>
<dbReference type="GO" id="GO:0003723">
    <property type="term" value="F:RNA binding"/>
    <property type="evidence" value="ECO:0007669"/>
    <property type="project" value="InterPro"/>
</dbReference>
<dbReference type="PANTHER" id="PTHR11880:SF2">
    <property type="entry name" value="SMALL RIBOSOMAL SUBUNIT PROTEIN US19"/>
    <property type="match status" value="1"/>
</dbReference>
<dbReference type="InterPro" id="IPR023575">
    <property type="entry name" value="Ribosomal_uS19_SF"/>
</dbReference>
<keyword evidence="3 4" id="KW-0687">Ribonucleoprotein</keyword>
<dbReference type="OrthoDB" id="10261103at2759"/>
<dbReference type="InterPro" id="IPR005713">
    <property type="entry name" value="Ribosomal_uS19_euk/arc"/>
</dbReference>
<evidence type="ECO:0000256" key="2">
    <source>
        <dbReference type="ARBA" id="ARBA00022980"/>
    </source>
</evidence>
<keyword evidence="2 4" id="KW-0689">Ribosomal protein</keyword>
<dbReference type="GO" id="GO:0003735">
    <property type="term" value="F:structural constituent of ribosome"/>
    <property type="evidence" value="ECO:0007669"/>
    <property type="project" value="InterPro"/>
</dbReference>
<comment type="similarity">
    <text evidence="1 4">Belongs to the universal ribosomal protein uS19 family.</text>
</comment>
<dbReference type="PIRSF" id="PIRSF002144">
    <property type="entry name" value="Ribosomal_S19"/>
    <property type="match status" value="1"/>
</dbReference>
<dbReference type="AlphaFoldDB" id="S8DHB3"/>
<dbReference type="InterPro" id="IPR020934">
    <property type="entry name" value="Ribosomal_uS19_CS"/>
</dbReference>
<dbReference type="GO" id="GO:0006412">
    <property type="term" value="P:translation"/>
    <property type="evidence" value="ECO:0007669"/>
    <property type="project" value="InterPro"/>
</dbReference>
<sequence>MADVEADVAVAGVPKKRTFKKFSFRGVDLDALLDMTTDELVNLFNARARRRFQRGLKRKPMALIKKLRKAKLEAPPGEKPALVRTHLRNMIIVPEMIGSVLGVYNGKIFNPVEIKPEMIGHYLAEFSISYKPVKHGRPGIGATHSSRFIPLK</sequence>
<organism evidence="5 6">
    <name type="scientific">Genlisea aurea</name>
    <dbReference type="NCBI Taxonomy" id="192259"/>
    <lineage>
        <taxon>Eukaryota</taxon>
        <taxon>Viridiplantae</taxon>
        <taxon>Streptophyta</taxon>
        <taxon>Embryophyta</taxon>
        <taxon>Tracheophyta</taxon>
        <taxon>Spermatophyta</taxon>
        <taxon>Magnoliopsida</taxon>
        <taxon>eudicotyledons</taxon>
        <taxon>Gunneridae</taxon>
        <taxon>Pentapetalae</taxon>
        <taxon>asterids</taxon>
        <taxon>lamiids</taxon>
        <taxon>Lamiales</taxon>
        <taxon>Lentibulariaceae</taxon>
        <taxon>Genlisea</taxon>
    </lineage>
</organism>
<evidence type="ECO:0008006" key="7">
    <source>
        <dbReference type="Google" id="ProtNLM"/>
    </source>
</evidence>
<gene>
    <name evidence="5" type="ORF">M569_12564</name>
</gene>
<dbReference type="HAMAP" id="MF_00531">
    <property type="entry name" value="Ribosomal_uS19"/>
    <property type="match status" value="1"/>
</dbReference>
<dbReference type="SUPFAM" id="SSF54570">
    <property type="entry name" value="Ribosomal protein S19"/>
    <property type="match status" value="1"/>
</dbReference>
<accession>S8DHB3</accession>
<dbReference type="Proteomes" id="UP000015453">
    <property type="component" value="Unassembled WGS sequence"/>
</dbReference>
<name>S8DHB3_9LAMI</name>
<dbReference type="PANTHER" id="PTHR11880">
    <property type="entry name" value="RIBOSOMAL PROTEIN S19P FAMILY MEMBER"/>
    <property type="match status" value="1"/>
</dbReference>
<evidence type="ECO:0000256" key="3">
    <source>
        <dbReference type="ARBA" id="ARBA00023274"/>
    </source>
</evidence>
<dbReference type="NCBIfam" id="TIGR01025">
    <property type="entry name" value="uS19_arch"/>
    <property type="match status" value="1"/>
</dbReference>
<protein>
    <recommendedName>
        <fullName evidence="7">40S ribosomal protein S15</fullName>
    </recommendedName>
</protein>
<reference evidence="5 6" key="1">
    <citation type="journal article" date="2013" name="BMC Genomics">
        <title>The miniature genome of a carnivorous plant Genlisea aurea contains a low number of genes and short non-coding sequences.</title>
        <authorList>
            <person name="Leushkin E.V."/>
            <person name="Sutormin R.A."/>
            <person name="Nabieva E.R."/>
            <person name="Penin A.A."/>
            <person name="Kondrashov A.S."/>
            <person name="Logacheva M.D."/>
        </authorList>
    </citation>
    <scope>NUCLEOTIDE SEQUENCE [LARGE SCALE GENOMIC DNA]</scope>
</reference>
<dbReference type="InterPro" id="IPR002222">
    <property type="entry name" value="Ribosomal_uS19"/>
</dbReference>
<dbReference type="Gene3D" id="3.30.860.10">
    <property type="entry name" value="30s Ribosomal Protein S19, Chain A"/>
    <property type="match status" value="1"/>
</dbReference>
<proteinExistence type="inferred from homology"/>
<evidence type="ECO:0000256" key="4">
    <source>
        <dbReference type="RuleBase" id="RU003485"/>
    </source>
</evidence>
<dbReference type="PROSITE" id="PS00323">
    <property type="entry name" value="RIBOSOMAL_S19"/>
    <property type="match status" value="1"/>
</dbReference>
<evidence type="ECO:0000313" key="5">
    <source>
        <dbReference type="EMBL" id="EPS62228.1"/>
    </source>
</evidence>